<dbReference type="OrthoDB" id="10034042at2759"/>
<feature type="region of interest" description="Disordered" evidence="4">
    <location>
        <begin position="734"/>
        <end position="764"/>
    </location>
</feature>
<reference evidence="7" key="1">
    <citation type="submission" date="2016-04" db="UniProtKB">
        <authorList>
            <consortium name="WormBaseParasite"/>
        </authorList>
    </citation>
    <scope>IDENTIFICATION</scope>
</reference>
<dbReference type="WBParaSite" id="TASK_0000488501-mRNA-1">
    <property type="protein sequence ID" value="TASK_0000488501-mRNA-1"/>
    <property type="gene ID" value="TASK_0000488501"/>
</dbReference>
<feature type="compositionally biased region" description="Basic and acidic residues" evidence="4">
    <location>
        <begin position="1837"/>
        <end position="1864"/>
    </location>
</feature>
<feature type="compositionally biased region" description="Basic and acidic residues" evidence="4">
    <location>
        <begin position="1742"/>
        <end position="1753"/>
    </location>
</feature>
<gene>
    <name evidence="5" type="ORF">TASK_LOCUS4886</name>
</gene>
<accession>A0A158R853</accession>
<feature type="region of interest" description="Disordered" evidence="4">
    <location>
        <begin position="1960"/>
        <end position="1985"/>
    </location>
</feature>
<dbReference type="Proteomes" id="UP000282613">
    <property type="component" value="Unassembled WGS sequence"/>
</dbReference>
<evidence type="ECO:0000256" key="2">
    <source>
        <dbReference type="ARBA" id="ARBA00022737"/>
    </source>
</evidence>
<dbReference type="InterPro" id="IPR051279">
    <property type="entry name" value="PP1-Reg/Actin-Interact_Protein"/>
</dbReference>
<comment type="similarity">
    <text evidence="3">Belongs to the PPP1R37 family.</text>
</comment>
<feature type="compositionally biased region" description="Polar residues" evidence="4">
    <location>
        <begin position="2108"/>
        <end position="2118"/>
    </location>
</feature>
<dbReference type="PANTHER" id="PTHR24112:SF9">
    <property type="entry name" value="PROTEIN PHOSPHATASE 1 REGULATORY SUBUNIT 37"/>
    <property type="match status" value="1"/>
</dbReference>
<feature type="compositionally biased region" description="Basic and acidic residues" evidence="4">
    <location>
        <begin position="1535"/>
        <end position="1554"/>
    </location>
</feature>
<feature type="region of interest" description="Disordered" evidence="4">
    <location>
        <begin position="1514"/>
        <end position="1568"/>
    </location>
</feature>
<dbReference type="EMBL" id="UYRS01018377">
    <property type="protein sequence ID" value="VDK34163.1"/>
    <property type="molecule type" value="Genomic_DNA"/>
</dbReference>
<feature type="region of interest" description="Disordered" evidence="4">
    <location>
        <begin position="985"/>
        <end position="1005"/>
    </location>
</feature>
<feature type="region of interest" description="Disordered" evidence="4">
    <location>
        <begin position="1834"/>
        <end position="1901"/>
    </location>
</feature>
<feature type="region of interest" description="Disordered" evidence="4">
    <location>
        <begin position="1327"/>
        <end position="1353"/>
    </location>
</feature>
<feature type="region of interest" description="Disordered" evidence="4">
    <location>
        <begin position="252"/>
        <end position="271"/>
    </location>
</feature>
<feature type="compositionally biased region" description="Polar residues" evidence="4">
    <location>
        <begin position="1344"/>
        <end position="1353"/>
    </location>
</feature>
<dbReference type="SMART" id="SM00368">
    <property type="entry name" value="LRR_RI"/>
    <property type="match status" value="5"/>
</dbReference>
<evidence type="ECO:0000256" key="3">
    <source>
        <dbReference type="ARBA" id="ARBA00038315"/>
    </source>
</evidence>
<evidence type="ECO:0000256" key="1">
    <source>
        <dbReference type="ARBA" id="ARBA00022614"/>
    </source>
</evidence>
<feature type="compositionally biased region" description="Polar residues" evidence="4">
    <location>
        <begin position="2366"/>
        <end position="2381"/>
    </location>
</feature>
<keyword evidence="2" id="KW-0677">Repeat</keyword>
<feature type="compositionally biased region" description="Acidic residues" evidence="4">
    <location>
        <begin position="751"/>
        <end position="761"/>
    </location>
</feature>
<feature type="region of interest" description="Disordered" evidence="4">
    <location>
        <begin position="624"/>
        <end position="651"/>
    </location>
</feature>
<reference evidence="5 6" key="2">
    <citation type="submission" date="2018-11" db="EMBL/GenBank/DDBJ databases">
        <authorList>
            <consortium name="Pathogen Informatics"/>
        </authorList>
    </citation>
    <scope>NUCLEOTIDE SEQUENCE [LARGE SCALE GENOMIC DNA]</scope>
</reference>
<evidence type="ECO:0000313" key="7">
    <source>
        <dbReference type="WBParaSite" id="TASK_0000488501-mRNA-1"/>
    </source>
</evidence>
<feature type="region of interest" description="Disordered" evidence="4">
    <location>
        <begin position="1698"/>
        <end position="1760"/>
    </location>
</feature>
<evidence type="ECO:0000313" key="6">
    <source>
        <dbReference type="Proteomes" id="UP000282613"/>
    </source>
</evidence>
<feature type="compositionally biased region" description="Polar residues" evidence="4">
    <location>
        <begin position="2007"/>
        <end position="2022"/>
    </location>
</feature>
<dbReference type="InterPro" id="IPR032675">
    <property type="entry name" value="LRR_dom_sf"/>
</dbReference>
<dbReference type="Pfam" id="PF13516">
    <property type="entry name" value="LRR_6"/>
    <property type="match status" value="2"/>
</dbReference>
<protein>
    <submittedName>
        <fullName evidence="5 7">Uncharacterized protein</fullName>
    </submittedName>
</protein>
<feature type="region of interest" description="Disordered" evidence="4">
    <location>
        <begin position="2000"/>
        <end position="2140"/>
    </location>
</feature>
<feature type="region of interest" description="Disordered" evidence="4">
    <location>
        <begin position="1647"/>
        <end position="1678"/>
    </location>
</feature>
<feature type="compositionally biased region" description="Polar residues" evidence="4">
    <location>
        <begin position="1522"/>
        <end position="1531"/>
    </location>
</feature>
<sequence length="2381" mass="258293">MQSDQAKIHNENIQDDAAAAAAPQHKVPPNNRHVRFPEDDSIILGCLEPFRPTPDNCTSDELIAAYIASCKLYKAPTVDFLLEQLRGIDLSICNERYSRLCLRGIKLSRFQIETLEEVFRRVHFQEVDLEDTFLDEAANPEFAFLSSFQSATALFDMMLHYETCVDLSISLNLEKFGPSIAWPRCITYLRKSAALQGFKLSHTPLVTNLFSGLSLSGLSLKSLTFRDCALTGPPLHYLLRLLRYLMTYTGSGNESGPSKASAGANGSRYPRPSYRGPMAPMPWGLSLHLPENRIHGADAESLLPLVRHQLVLLPGPPTPPTPDTAAVTTASTCTNKPTGGSGYLEELDLSHNSLRDEGVQVLCSGLLQAYELQHRRLEVALAAIAQATSASGTSSSAPAIMPPKCALPQARGLQRLNLADNGLGNGRAGRHLAAVLCCSIERLAPLLGGLTHLDLSDNPAFGDVGVVDLCDGLVRNFTLRELYLRNVRIGFDGVFALSGYIGETKCLVHLDIRQNTIDIAGMMALTRTLKVNESLTALLLDARRSTLPSNEEKQDMIRTLLQELEGYLRRNRSSKAAAPSATLPRELETFSPNLQTTIERMSSAHVVEDVNNPEEAEIKEILLDPPKPTVTHTNDVSSSSSSRKIKEGPAEQLVVEDEMVLISGMESNGDESLSEIKPKQEPMQLHPTYSSSPSADISVVEELQAHITTEASQSETGSLVRGLPMASGHLKLEDTSEQEFPMNPPVVSQPESEDLADEPSIDSETPKLDHQAIAVLQSNGTLSAIPNAEEHVSASSEAGEPEFEGLGSEPPIEFETFLMVQEEANQTLNVSSNKVEETPVNLSIHGQFIDNLGKEPTMETKNIYLDSSDLEVEAEAFQSDHSKATVCHSNDGVNKGSNDPEGSLIDPPITDGARMEHIFEPCKPTTKQSESGNVVDSDVLRAERNDTMKFQADGTPILRSSVVDDAIDDGRATKMDALQVVPVESSVPNSNEELNETSTEFNGCPADLYNTEEVTLSTALDARKPEIEVTHDEKAVDQTCGALNLSSIDVEESSVDLPINEEAKIPISMDNIQSDIGEFSDAPPIESKKLDMDNSKPVVPQPKDMLHQDFLSDVDVGKLETGQVVKLPSEIKAYPSMARKLEESPVGPPASEVAMIFTTSNTCSPKVEASWSPQAVEAMNYNNTDVKESPMTSSVIEEPNASVNVGTGHFDVEDIGNESTIKFEAFQSVHSKSADHGINDAMEKGPAEAELRISPRLGIQPEEVDRGNLVKADNLLKNFPTSAVVSASQKSSSEDLLKEAMQQYLNPELIAEVKPFTEDTPVASATEKSANLDLETSESDDSLFNETSGSLKTTENPLIGEVKEETFLEWAENQGVLGDDKKKEPKEGRFKKASFCGEEAYWGDEEWDRNIAEERNVSSKKEDLSQPDSTKCMEISDENAFAVAGKPILDAKVSQSDLERVESGFEASVKIEEGSFHLHDPMTKIKVVNVPTFEDWKGNTGDEVGEVKGSVEDQSGLHGMENVSSGESHPPSTLKDGDEKLDGESRQLTSEERVSTTLDNTNAGDIGIPEKISEQPEEAHIGKSVCMEKCDTFAERTDDVLLHNTDWGVFSESNRCTTTDGASELVGSGEANMENVACLDLKDIPRSSDKPSALAPTEPSKSPDFVATSTKPILPDNEVTEPVDFTDFVAPDVHCGSTESEALIEPENSAIDQKETDNEQTGYQNDVLGGKTGFEKSQSPLRGDRNSESEEGLRSSFEVNFGSSQLSPAASCEGKEVPNSVFKQLSPMEEGAMHSTVVVRDLGSEYGTAKLSGVAEDMGTRPMERSDDFLDPALIETEPHSGEFDQNRTTHISLDRSPDTRPLEESGVDTIPNVGRENGSDNSSRGEGTESERLSGPLKTNLHATSESYFASFTPDSVHESEDVALSGGEAEPVLLESPGGMLSELSEADVSFKSSITFDSKEKSANQLPDSTSLEKSKPDVEDANWADFEGAKSLHQIDEEAGHSDTFSSLHEEPSATSWTVVELSETEKNSTTSALCERTATHESPELTYAGDFRLGSGDEISGGIRVLSPDDKCFDSSQSGDEVIRGDESDSKLSVNEEGKIKSSDANQMDPSNGGSIGDANWANFGAKTGQTSGISDTKSLDFKLLTEDLPPLSVLPGPLEPAGSLGKFDELLEKPLKDVRSFKDLTSGEFALKKDAVESTMEVSVGAKERIEVTLIDTDGNDLGQPEFDTKPLGVFAVQEGQFNKAEPMSQSVEPEISSLAAEHGTEDKSEEELHFREPIDPDNLRFRTLWGDVDQLSDLKGAFTEATGLEINTKSDEPTIGCKVDSNGSDDWGVDDWGADSGSLQESSDQFHHTDLLDETTPSRNLENSHAPSTK</sequence>
<feature type="region of interest" description="Disordered" evidence="4">
    <location>
        <begin position="318"/>
        <end position="339"/>
    </location>
</feature>
<proteinExistence type="inferred from homology"/>
<dbReference type="PANTHER" id="PTHR24112">
    <property type="entry name" value="LEUCINE-RICH REPEAT, ISOFORM F-RELATED"/>
    <property type="match status" value="1"/>
</dbReference>
<feature type="compositionally biased region" description="Low complexity" evidence="4">
    <location>
        <begin position="985"/>
        <end position="1002"/>
    </location>
</feature>
<keyword evidence="1" id="KW-0433">Leucine-rich repeat</keyword>
<name>A0A158R853_TAEAS</name>
<evidence type="ECO:0000256" key="4">
    <source>
        <dbReference type="SAM" id="MobiDB-lite"/>
    </source>
</evidence>
<feature type="region of interest" description="Disordered" evidence="4">
    <location>
        <begin position="2319"/>
        <end position="2381"/>
    </location>
</feature>
<dbReference type="Gene3D" id="3.80.10.10">
    <property type="entry name" value="Ribonuclease Inhibitor"/>
    <property type="match status" value="2"/>
</dbReference>
<keyword evidence="6" id="KW-1185">Reference proteome</keyword>
<feature type="region of interest" description="Disordered" evidence="4">
    <location>
        <begin position="1913"/>
        <end position="1942"/>
    </location>
</feature>
<evidence type="ECO:0000313" key="5">
    <source>
        <dbReference type="EMBL" id="VDK34163.1"/>
    </source>
</evidence>
<dbReference type="SUPFAM" id="SSF52047">
    <property type="entry name" value="RNI-like"/>
    <property type="match status" value="1"/>
</dbReference>
<feature type="region of interest" description="Disordered" evidence="4">
    <location>
        <begin position="789"/>
        <end position="809"/>
    </location>
</feature>
<dbReference type="InterPro" id="IPR001611">
    <property type="entry name" value="Leu-rich_rpt"/>
</dbReference>
<feature type="compositionally biased region" description="Low complexity" evidence="4">
    <location>
        <begin position="323"/>
        <end position="332"/>
    </location>
</feature>
<feature type="compositionally biased region" description="Basic and acidic residues" evidence="4">
    <location>
        <begin position="2086"/>
        <end position="2107"/>
    </location>
</feature>
<organism evidence="7">
    <name type="scientific">Taenia asiatica</name>
    <name type="common">Asian tapeworm</name>
    <dbReference type="NCBI Taxonomy" id="60517"/>
    <lineage>
        <taxon>Eukaryota</taxon>
        <taxon>Metazoa</taxon>
        <taxon>Spiralia</taxon>
        <taxon>Lophotrochozoa</taxon>
        <taxon>Platyhelminthes</taxon>
        <taxon>Cestoda</taxon>
        <taxon>Eucestoda</taxon>
        <taxon>Cyclophyllidea</taxon>
        <taxon>Taeniidae</taxon>
        <taxon>Taenia</taxon>
    </lineage>
</organism>